<feature type="transmembrane region" description="Helical" evidence="1">
    <location>
        <begin position="219"/>
        <end position="239"/>
    </location>
</feature>
<dbReference type="GO" id="GO:0016020">
    <property type="term" value="C:membrane"/>
    <property type="evidence" value="ECO:0007669"/>
    <property type="project" value="InterPro"/>
</dbReference>
<feature type="transmembrane region" description="Helical" evidence="1">
    <location>
        <begin position="159"/>
        <end position="181"/>
    </location>
</feature>
<dbReference type="InterPro" id="IPR037185">
    <property type="entry name" value="EmrE-like"/>
</dbReference>
<evidence type="ECO:0000313" key="3">
    <source>
        <dbReference type="EMBL" id="MDH2006678.1"/>
    </source>
</evidence>
<feature type="transmembrane region" description="Helical" evidence="1">
    <location>
        <begin position="277"/>
        <end position="295"/>
    </location>
</feature>
<keyword evidence="1" id="KW-1133">Transmembrane helix</keyword>
<dbReference type="RefSeq" id="WP_279853639.1">
    <property type="nucleotide sequence ID" value="NZ_JAOCIA010000030.1"/>
</dbReference>
<proteinExistence type="predicted"/>
<dbReference type="PANTHER" id="PTHR22911:SF103">
    <property type="entry name" value="BLR2811 PROTEIN"/>
    <property type="match status" value="1"/>
</dbReference>
<feature type="transmembrane region" description="Helical" evidence="1">
    <location>
        <begin position="135"/>
        <end position="153"/>
    </location>
</feature>
<feature type="transmembrane region" description="Helical" evidence="1">
    <location>
        <begin position="12"/>
        <end position="32"/>
    </location>
</feature>
<feature type="transmembrane region" description="Helical" evidence="1">
    <location>
        <begin position="110"/>
        <end position="128"/>
    </location>
</feature>
<evidence type="ECO:0000256" key="1">
    <source>
        <dbReference type="SAM" id="Phobius"/>
    </source>
</evidence>
<protein>
    <submittedName>
        <fullName evidence="3">DMT family transporter</fullName>
    </submittedName>
</protein>
<feature type="transmembrane region" description="Helical" evidence="1">
    <location>
        <begin position="44"/>
        <end position="67"/>
    </location>
</feature>
<dbReference type="AlphaFoldDB" id="A0AA42W571"/>
<comment type="caution">
    <text evidence="3">The sequence shown here is derived from an EMBL/GenBank/DDBJ whole genome shotgun (WGS) entry which is preliminary data.</text>
</comment>
<organism evidence="3 4">
    <name type="scientific">Comamonas aquatica</name>
    <dbReference type="NCBI Taxonomy" id="225991"/>
    <lineage>
        <taxon>Bacteria</taxon>
        <taxon>Pseudomonadati</taxon>
        <taxon>Pseudomonadota</taxon>
        <taxon>Betaproteobacteria</taxon>
        <taxon>Burkholderiales</taxon>
        <taxon>Comamonadaceae</taxon>
        <taxon>Comamonas</taxon>
    </lineage>
</organism>
<name>A0AA42W571_9BURK</name>
<dbReference type="InterPro" id="IPR000620">
    <property type="entry name" value="EamA_dom"/>
</dbReference>
<feature type="transmembrane region" description="Helical" evidence="1">
    <location>
        <begin position="251"/>
        <end position="271"/>
    </location>
</feature>
<dbReference type="Proteomes" id="UP001161294">
    <property type="component" value="Unassembled WGS sequence"/>
</dbReference>
<dbReference type="Pfam" id="PF00892">
    <property type="entry name" value="EamA"/>
    <property type="match status" value="1"/>
</dbReference>
<accession>A0AA42W571</accession>
<dbReference type="Gene3D" id="1.10.3730.20">
    <property type="match status" value="1"/>
</dbReference>
<reference evidence="3" key="1">
    <citation type="submission" date="2022-09" db="EMBL/GenBank/DDBJ databases">
        <title>Intensive care unit water sources are persistently colonized with multi-drug resistant bacteria and are the site of extensive horizontal gene transfer of antibiotic resistance genes.</title>
        <authorList>
            <person name="Diorio-Toth L."/>
        </authorList>
    </citation>
    <scope>NUCLEOTIDE SEQUENCE</scope>
    <source>
        <strain evidence="3">GD03686</strain>
    </source>
</reference>
<dbReference type="EMBL" id="JAOCJW010000030">
    <property type="protein sequence ID" value="MDH2006678.1"/>
    <property type="molecule type" value="Genomic_DNA"/>
</dbReference>
<evidence type="ECO:0000313" key="4">
    <source>
        <dbReference type="Proteomes" id="UP001161294"/>
    </source>
</evidence>
<keyword evidence="1" id="KW-0812">Transmembrane</keyword>
<feature type="domain" description="EamA" evidence="2">
    <location>
        <begin position="19"/>
        <end position="151"/>
    </location>
</feature>
<dbReference type="SUPFAM" id="SSF103481">
    <property type="entry name" value="Multidrug resistance efflux transporter EmrE"/>
    <property type="match status" value="2"/>
</dbReference>
<keyword evidence="1" id="KW-0472">Membrane</keyword>
<sequence>MSSVSGCAPAISPARAALTGIALTVAACALFALLDSGTKFAGQFLPMLMVVWLRFVAQALVTTAVVLPRQGLRALRTQHPKFQLGRALSGVLTTVFAFYCIQHMPLANFTAVWSAGPLLIVVASALLFGEKVSAARWTLLVIGLIAVIAIVRPEQDGLPLGWMALAPVGVLLCGTTYQLLGSRLARLDPPTTTQLYTTWLPVLATAPLIPWLWESVPHWQVWAAVGLMGVCSGVGHLLLLQAYIHATPSVVSPFLYSQIGFAMLMGCLFFDLRPDGVSLAGILVVLVCGLISIWIDKFARKPLTQISFLKIWPFLKAQSKPKIVPNIVPNNRNIDFFGKNGEVGGNISPSIRYISKSFFSGSCCFKSLIFTSVSRSPSIKGASS</sequence>
<feature type="transmembrane region" description="Helical" evidence="1">
    <location>
        <begin position="87"/>
        <end position="104"/>
    </location>
</feature>
<evidence type="ECO:0000259" key="2">
    <source>
        <dbReference type="Pfam" id="PF00892"/>
    </source>
</evidence>
<gene>
    <name evidence="3" type="ORF">N5J23_14180</name>
</gene>
<dbReference type="PANTHER" id="PTHR22911">
    <property type="entry name" value="ACYL-MALONYL CONDENSING ENZYME-RELATED"/>
    <property type="match status" value="1"/>
</dbReference>